<feature type="coiled-coil region" evidence="3">
    <location>
        <begin position="962"/>
        <end position="989"/>
    </location>
</feature>
<name>A0A6A5CB86_NAEFO</name>
<dbReference type="VEuPathDB" id="AmoebaDB:NfTy_003340"/>
<dbReference type="InterPro" id="IPR001895">
    <property type="entry name" value="RASGEF_cat_dom"/>
</dbReference>
<feature type="domain" description="Ras-GEF" evidence="5">
    <location>
        <begin position="859"/>
        <end position="1099"/>
    </location>
</feature>
<protein>
    <recommendedName>
        <fullName evidence="9">Ras-GEF domain-containing protein</fullName>
    </recommendedName>
</protein>
<feature type="coiled-coil region" evidence="3">
    <location>
        <begin position="792"/>
        <end position="819"/>
    </location>
</feature>
<reference evidence="7 8" key="1">
    <citation type="journal article" date="2019" name="Sci. Rep.">
        <title>Nanopore sequencing improves the draft genome of the human pathogenic amoeba Naegleria fowleri.</title>
        <authorList>
            <person name="Liechti N."/>
            <person name="Schurch N."/>
            <person name="Bruggmann R."/>
            <person name="Wittwer M."/>
        </authorList>
    </citation>
    <scope>NUCLEOTIDE SEQUENCE [LARGE SCALE GENOMIC DNA]</scope>
    <source>
        <strain evidence="7 8">ATCC 30894</strain>
    </source>
</reference>
<evidence type="ECO:0000256" key="1">
    <source>
        <dbReference type="ARBA" id="ARBA00022658"/>
    </source>
</evidence>
<dbReference type="Proteomes" id="UP000444721">
    <property type="component" value="Unassembled WGS sequence"/>
</dbReference>
<dbReference type="Pfam" id="PF00617">
    <property type="entry name" value="RasGEF"/>
    <property type="match status" value="1"/>
</dbReference>
<dbReference type="RefSeq" id="XP_044569005.1">
    <property type="nucleotide sequence ID" value="XM_044711217.1"/>
</dbReference>
<dbReference type="GeneID" id="68114687"/>
<dbReference type="SMART" id="SM00147">
    <property type="entry name" value="RasGEF"/>
    <property type="match status" value="1"/>
</dbReference>
<feature type="region of interest" description="Disordered" evidence="4">
    <location>
        <begin position="1"/>
        <end position="264"/>
    </location>
</feature>
<evidence type="ECO:0000259" key="6">
    <source>
        <dbReference type="PROSITE" id="PS50212"/>
    </source>
</evidence>
<dbReference type="VEuPathDB" id="AmoebaDB:NF0001340"/>
<dbReference type="PANTHER" id="PTHR23113:SF366">
    <property type="entry name" value="RAS GUANINE NUCLEOTIDE EXCHANGE FACTOR R"/>
    <property type="match status" value="1"/>
</dbReference>
<accession>A0A6A5CB86</accession>
<keyword evidence="3" id="KW-0175">Coiled coil</keyword>
<dbReference type="Pfam" id="PF00618">
    <property type="entry name" value="RasGEF_N"/>
    <property type="match status" value="1"/>
</dbReference>
<keyword evidence="8" id="KW-1185">Reference proteome</keyword>
<dbReference type="InterPro" id="IPR008937">
    <property type="entry name" value="Ras-like_GEF"/>
</dbReference>
<dbReference type="GO" id="GO:0005085">
    <property type="term" value="F:guanyl-nucleotide exchange factor activity"/>
    <property type="evidence" value="ECO:0007669"/>
    <property type="project" value="UniProtKB-KW"/>
</dbReference>
<sequence>MDNNEESLYSSSSDDEDLEDLDDEELDLTESPDENDLSHLHHNEQDGMMIGNNEDDDDDKEEDYMDENSTSHEDVVILHSSNSSSGSGRMSSPPPLPPNKPKLITTSPSLTPGRSSEQQGYYYSDNNNNNNNISENHSSSSSSSSGATTTTTTTANSPPLPVKPTRTNRRTIVEHHHEEGTSQDNNNNNNNNNTTTSAANNSLSVAVTTTTNTTTSPSTTPTSTSTTITTVGTVSKRSQSVMRSNSSTGGGAGSHRKLSSQQQQQIHNMFDDGQFRYMYVPPHRLVYTIETHVRMLPNDYSYEEELKQFEERASEHVTESQVEPFVGQLPLPPNCNLFKQALRFRSALEDLNSSSHHHHHSHTNSLSSSQQVNLNRRPSQGKRKQSLIQQPQGRQRKLSAKGAVSALPHGAVRHVQSVKEPFPEEIAGKGIPVRIGLSQQSLSSSTSTTSGAMTIGTLNGHTTSTAQSQLPFTLPNHQDRLCDIPFPPYNSVNLYANSLNYVYEDHWQVEKSRPLLQATLISPQIDDDRSKWRTRVLSRFPVMQELSERLYPLWRTISFGELFNAGRKEVRKNLKEEHVMNIIMQHLTFEGLKKTRAKLEEEAQIKYEGIDVDQSLLHALAKEAVKKSEKLMDTVICDKFSPAYIQKNKGKILKELDELLSLEFGINNDEFGSSRKRDEDVNIWKEPERQNEIVDYDPVNKSEHFQAGSLNKVIERLTMPTQDQQFIDIFLNTYMAITSPESVLAKLFQRFRVPSHFTPDVKNGVQSGVIRVLIIWLENHFHHFTNNMLQRIQSFLDEQAQLQAKINKSRKKINEIITQMRNKSNKPEEMQFRPSDRIPDPIIPLGKIFSPDLAVEDIDGEEMARQLCLYEFDVYYAIKSEELLNQAWTKPKLKHRATNVIAMMNFFENISLWVASLICRGKTTYERKHTYKKLIIICEHLRKLNNFNTLKAILNGFETGAVKRLKETRNELGNKSKEAESSLKQLMSEENSYKRYKEVLKQTSIPAIPYLGVHLQDLEYIEKNHHDFVKNTNRNGGELINWIKRESLSEVIKEIKHFQNPLGYKFVKVYQIQELIRNMPGKVPNQQSLMMLSYKAEGNFPYN</sequence>
<comment type="caution">
    <text evidence="7">The sequence shown here is derived from an EMBL/GenBank/DDBJ whole genome shotgun (WGS) entry which is preliminary data.</text>
</comment>
<dbReference type="OrthoDB" id="10254377at2759"/>
<dbReference type="CDD" id="cd06224">
    <property type="entry name" value="REM"/>
    <property type="match status" value="1"/>
</dbReference>
<dbReference type="InterPro" id="IPR023578">
    <property type="entry name" value="Ras_GEF_dom_sf"/>
</dbReference>
<feature type="compositionally biased region" description="Low complexity" evidence="4">
    <location>
        <begin position="363"/>
        <end position="375"/>
    </location>
</feature>
<feature type="compositionally biased region" description="Basic and acidic residues" evidence="4">
    <location>
        <begin position="171"/>
        <end position="180"/>
    </location>
</feature>
<dbReference type="InterPro" id="IPR000651">
    <property type="entry name" value="Ras-like_Gua-exchang_fac_N"/>
</dbReference>
<dbReference type="SMART" id="SM00229">
    <property type="entry name" value="RasGEFN"/>
    <property type="match status" value="1"/>
</dbReference>
<dbReference type="AlphaFoldDB" id="A0A6A5CB86"/>
<dbReference type="Gene3D" id="1.10.840.10">
    <property type="entry name" value="Ras guanine-nucleotide exchange factors catalytic domain"/>
    <property type="match status" value="1"/>
</dbReference>
<dbReference type="PROSITE" id="PS50009">
    <property type="entry name" value="RASGEF_CAT"/>
    <property type="match status" value="1"/>
</dbReference>
<evidence type="ECO:0000259" key="5">
    <source>
        <dbReference type="PROSITE" id="PS50009"/>
    </source>
</evidence>
<dbReference type="GO" id="GO:0005886">
    <property type="term" value="C:plasma membrane"/>
    <property type="evidence" value="ECO:0007669"/>
    <property type="project" value="TreeGrafter"/>
</dbReference>
<organism evidence="7 8">
    <name type="scientific">Naegleria fowleri</name>
    <name type="common">Brain eating amoeba</name>
    <dbReference type="NCBI Taxonomy" id="5763"/>
    <lineage>
        <taxon>Eukaryota</taxon>
        <taxon>Discoba</taxon>
        <taxon>Heterolobosea</taxon>
        <taxon>Tetramitia</taxon>
        <taxon>Eutetramitia</taxon>
        <taxon>Vahlkampfiidae</taxon>
        <taxon>Naegleria</taxon>
    </lineage>
</organism>
<dbReference type="PROSITE" id="PS50212">
    <property type="entry name" value="RASGEF_NTER"/>
    <property type="match status" value="1"/>
</dbReference>
<dbReference type="Gene3D" id="1.20.870.10">
    <property type="entry name" value="Son of sevenless (SoS) protein Chain: S domain 1"/>
    <property type="match status" value="1"/>
</dbReference>
<evidence type="ECO:0008006" key="9">
    <source>
        <dbReference type="Google" id="ProtNLM"/>
    </source>
</evidence>
<feature type="compositionally biased region" description="Low complexity" evidence="4">
    <location>
        <begin position="80"/>
        <end position="91"/>
    </location>
</feature>
<feature type="domain" description="N-terminal Ras-GEF" evidence="6">
    <location>
        <begin position="701"/>
        <end position="821"/>
    </location>
</feature>
<feature type="compositionally biased region" description="Basic and acidic residues" evidence="4">
    <location>
        <begin position="36"/>
        <end position="45"/>
    </location>
</feature>
<dbReference type="OMA" id="WKEPERQ"/>
<feature type="compositionally biased region" description="Low complexity" evidence="4">
    <location>
        <begin position="1"/>
        <end position="12"/>
    </location>
</feature>
<dbReference type="EMBL" id="VFQX01000003">
    <property type="protein sequence ID" value="KAF0984292.1"/>
    <property type="molecule type" value="Genomic_DNA"/>
</dbReference>
<evidence type="ECO:0000313" key="7">
    <source>
        <dbReference type="EMBL" id="KAF0984292.1"/>
    </source>
</evidence>
<feature type="region of interest" description="Disordered" evidence="4">
    <location>
        <begin position="353"/>
        <end position="406"/>
    </location>
</feature>
<feature type="compositionally biased region" description="Polar residues" evidence="4">
    <location>
        <begin position="236"/>
        <end position="247"/>
    </location>
</feature>
<dbReference type="PROSITE" id="PS50896">
    <property type="entry name" value="LISH"/>
    <property type="match status" value="1"/>
</dbReference>
<feature type="compositionally biased region" description="Polar residues" evidence="4">
    <location>
        <begin position="104"/>
        <end position="121"/>
    </location>
</feature>
<feature type="compositionally biased region" description="Low complexity" evidence="4">
    <location>
        <begin position="124"/>
        <end position="157"/>
    </location>
</feature>
<evidence type="ECO:0000256" key="3">
    <source>
        <dbReference type="SAM" id="Coils"/>
    </source>
</evidence>
<gene>
    <name evidence="7" type="ORF">FDP41_007469</name>
</gene>
<keyword evidence="1 2" id="KW-0344">Guanine-nucleotide releasing factor</keyword>
<evidence type="ECO:0000256" key="4">
    <source>
        <dbReference type="SAM" id="MobiDB-lite"/>
    </source>
</evidence>
<dbReference type="PANTHER" id="PTHR23113">
    <property type="entry name" value="GUANINE NUCLEOTIDE EXCHANGE FACTOR"/>
    <property type="match status" value="1"/>
</dbReference>
<feature type="compositionally biased region" description="Low complexity" evidence="4">
    <location>
        <begin position="185"/>
        <end position="235"/>
    </location>
</feature>
<dbReference type="InterPro" id="IPR036964">
    <property type="entry name" value="RASGEF_cat_dom_sf"/>
</dbReference>
<dbReference type="InterPro" id="IPR006594">
    <property type="entry name" value="LisH"/>
</dbReference>
<feature type="compositionally biased region" description="Acidic residues" evidence="4">
    <location>
        <begin position="53"/>
        <end position="66"/>
    </location>
</feature>
<dbReference type="GO" id="GO:0007265">
    <property type="term" value="P:Ras protein signal transduction"/>
    <property type="evidence" value="ECO:0007669"/>
    <property type="project" value="TreeGrafter"/>
</dbReference>
<evidence type="ECO:0000313" key="8">
    <source>
        <dbReference type="Proteomes" id="UP000444721"/>
    </source>
</evidence>
<proteinExistence type="predicted"/>
<dbReference type="VEuPathDB" id="AmoebaDB:FDP41_007469"/>
<feature type="compositionally biased region" description="Acidic residues" evidence="4">
    <location>
        <begin position="13"/>
        <end position="35"/>
    </location>
</feature>
<dbReference type="VEuPathDB" id="AmoebaDB:NF0015390"/>
<evidence type="ECO:0000256" key="2">
    <source>
        <dbReference type="PROSITE-ProRule" id="PRU00168"/>
    </source>
</evidence>
<dbReference type="SUPFAM" id="SSF48366">
    <property type="entry name" value="Ras GEF"/>
    <property type="match status" value="1"/>
</dbReference>